<protein>
    <recommendedName>
        <fullName evidence="1">Guanylate cyclase domain-containing protein</fullName>
    </recommendedName>
</protein>
<comment type="caution">
    <text evidence="2">The sequence shown here is derived from an EMBL/GenBank/DDBJ whole genome shotgun (WGS) entry which is preliminary data.</text>
</comment>
<proteinExistence type="predicted"/>
<organism evidence="2">
    <name type="scientific">marine sediment metagenome</name>
    <dbReference type="NCBI Taxonomy" id="412755"/>
    <lineage>
        <taxon>unclassified sequences</taxon>
        <taxon>metagenomes</taxon>
        <taxon>ecological metagenomes</taxon>
    </lineage>
</organism>
<dbReference type="InterPro" id="IPR050697">
    <property type="entry name" value="Adenylyl/Guanylyl_Cyclase_3/4"/>
</dbReference>
<dbReference type="Pfam" id="PF00211">
    <property type="entry name" value="Guanylate_cyc"/>
    <property type="match status" value="1"/>
</dbReference>
<dbReference type="GO" id="GO:0035556">
    <property type="term" value="P:intracellular signal transduction"/>
    <property type="evidence" value="ECO:0007669"/>
    <property type="project" value="InterPro"/>
</dbReference>
<dbReference type="Gene3D" id="3.30.70.1230">
    <property type="entry name" value="Nucleotide cyclase"/>
    <property type="match status" value="1"/>
</dbReference>
<gene>
    <name evidence="2" type="ORF">S01H4_64555</name>
</gene>
<evidence type="ECO:0000313" key="2">
    <source>
        <dbReference type="EMBL" id="GAH11546.1"/>
    </source>
</evidence>
<dbReference type="SUPFAM" id="SSF55073">
    <property type="entry name" value="Nucleotide cyclase"/>
    <property type="match status" value="1"/>
</dbReference>
<dbReference type="AlphaFoldDB" id="X1CSX6"/>
<reference evidence="2" key="1">
    <citation type="journal article" date="2014" name="Front. Microbiol.">
        <title>High frequency of phylogenetically diverse reductive dehalogenase-homologous genes in deep subseafloor sedimentary metagenomes.</title>
        <authorList>
            <person name="Kawai M."/>
            <person name="Futagami T."/>
            <person name="Toyoda A."/>
            <person name="Takaki Y."/>
            <person name="Nishi S."/>
            <person name="Hori S."/>
            <person name="Arai W."/>
            <person name="Tsubouchi T."/>
            <person name="Morono Y."/>
            <person name="Uchiyama I."/>
            <person name="Ito T."/>
            <person name="Fujiyama A."/>
            <person name="Inagaki F."/>
            <person name="Takami H."/>
        </authorList>
    </citation>
    <scope>NUCLEOTIDE SEQUENCE</scope>
    <source>
        <strain evidence="2">Expedition CK06-06</strain>
    </source>
</reference>
<dbReference type="InterPro" id="IPR029787">
    <property type="entry name" value="Nucleotide_cyclase"/>
</dbReference>
<accession>X1CSX6</accession>
<dbReference type="GO" id="GO:0009190">
    <property type="term" value="P:cyclic nucleotide biosynthetic process"/>
    <property type="evidence" value="ECO:0007669"/>
    <property type="project" value="InterPro"/>
</dbReference>
<dbReference type="PROSITE" id="PS50125">
    <property type="entry name" value="GUANYLATE_CYCLASE_2"/>
    <property type="match status" value="1"/>
</dbReference>
<feature type="non-terminal residue" evidence="2">
    <location>
        <position position="83"/>
    </location>
</feature>
<dbReference type="EMBL" id="BART01039192">
    <property type="protein sequence ID" value="GAH11546.1"/>
    <property type="molecule type" value="Genomic_DNA"/>
</dbReference>
<dbReference type="PANTHER" id="PTHR43081:SF1">
    <property type="entry name" value="ADENYLATE CYCLASE, TERMINAL-DIFFERENTIATION SPECIFIC"/>
    <property type="match status" value="1"/>
</dbReference>
<dbReference type="PANTHER" id="PTHR43081">
    <property type="entry name" value="ADENYLATE CYCLASE, TERMINAL-DIFFERENTIATION SPECIFIC-RELATED"/>
    <property type="match status" value="1"/>
</dbReference>
<dbReference type="InterPro" id="IPR001054">
    <property type="entry name" value="A/G_cyclase"/>
</dbReference>
<feature type="domain" description="Guanylate cyclase" evidence="1">
    <location>
        <begin position="31"/>
        <end position="83"/>
    </location>
</feature>
<evidence type="ECO:0000259" key="1">
    <source>
        <dbReference type="PROSITE" id="PS50125"/>
    </source>
</evidence>
<sequence length="83" mass="8934">MRSIAGVSTDAPDVIGEYVEAMPELPSGTITFLFTDIEGSTRLWEEQPEAMKRALVAHDRILRAAIEGNDGYVFATGGDSFAA</sequence>
<name>X1CSX6_9ZZZZ</name>